<comment type="caution">
    <text evidence="1">The sequence shown here is derived from an EMBL/GenBank/DDBJ whole genome shotgun (WGS) entry which is preliminary data.</text>
</comment>
<proteinExistence type="predicted"/>
<sequence length="41" mass="4545">IQIVEEWGYDLGDDACLEEVDGVEADAFYDKGADYDDLEAS</sequence>
<reference evidence="1 2" key="1">
    <citation type="journal article" date="2018" name="Front. Plant Sci.">
        <title>Red Clover (Trifolium pratense) and Zigzag Clover (T. medium) - A Picture of Genomic Similarities and Differences.</title>
        <authorList>
            <person name="Dluhosova J."/>
            <person name="Istvanek J."/>
            <person name="Nedelnik J."/>
            <person name="Repkova J."/>
        </authorList>
    </citation>
    <scope>NUCLEOTIDE SEQUENCE [LARGE SCALE GENOMIC DNA]</scope>
    <source>
        <strain evidence="2">cv. 10/8</strain>
        <tissue evidence="1">Leaf</tissue>
    </source>
</reference>
<name>A0A392UCX8_9FABA</name>
<organism evidence="1 2">
    <name type="scientific">Trifolium medium</name>
    <dbReference type="NCBI Taxonomy" id="97028"/>
    <lineage>
        <taxon>Eukaryota</taxon>
        <taxon>Viridiplantae</taxon>
        <taxon>Streptophyta</taxon>
        <taxon>Embryophyta</taxon>
        <taxon>Tracheophyta</taxon>
        <taxon>Spermatophyta</taxon>
        <taxon>Magnoliopsida</taxon>
        <taxon>eudicotyledons</taxon>
        <taxon>Gunneridae</taxon>
        <taxon>Pentapetalae</taxon>
        <taxon>rosids</taxon>
        <taxon>fabids</taxon>
        <taxon>Fabales</taxon>
        <taxon>Fabaceae</taxon>
        <taxon>Papilionoideae</taxon>
        <taxon>50 kb inversion clade</taxon>
        <taxon>NPAAA clade</taxon>
        <taxon>Hologalegina</taxon>
        <taxon>IRL clade</taxon>
        <taxon>Trifolieae</taxon>
        <taxon>Trifolium</taxon>
    </lineage>
</organism>
<evidence type="ECO:0008006" key="3">
    <source>
        <dbReference type="Google" id="ProtNLM"/>
    </source>
</evidence>
<protein>
    <recommendedName>
        <fullName evidence="3">DUF4283 domain protein</fullName>
    </recommendedName>
</protein>
<evidence type="ECO:0000313" key="2">
    <source>
        <dbReference type="Proteomes" id="UP000265520"/>
    </source>
</evidence>
<dbReference type="EMBL" id="LXQA010795261">
    <property type="protein sequence ID" value="MCI71379.1"/>
    <property type="molecule type" value="Genomic_DNA"/>
</dbReference>
<dbReference type="Proteomes" id="UP000265520">
    <property type="component" value="Unassembled WGS sequence"/>
</dbReference>
<keyword evidence="2" id="KW-1185">Reference proteome</keyword>
<dbReference type="AlphaFoldDB" id="A0A392UCX8"/>
<feature type="non-terminal residue" evidence="1">
    <location>
        <position position="1"/>
    </location>
</feature>
<evidence type="ECO:0000313" key="1">
    <source>
        <dbReference type="EMBL" id="MCI71379.1"/>
    </source>
</evidence>
<accession>A0A392UCX8</accession>